<name>A0ABQ0BKP5_9FIRM</name>
<dbReference type="GO" id="GO:0016787">
    <property type="term" value="F:hydrolase activity"/>
    <property type="evidence" value="ECO:0007669"/>
    <property type="project" value="UniProtKB-KW"/>
</dbReference>
<protein>
    <submittedName>
        <fullName evidence="10">Glycoside hydrolase family 5 protein</fullName>
    </submittedName>
</protein>
<keyword evidence="3" id="KW-0136">Cellulose degradation</keyword>
<evidence type="ECO:0000256" key="8">
    <source>
        <dbReference type="SAM" id="SignalP"/>
    </source>
</evidence>
<keyword evidence="11" id="KW-1185">Reference proteome</keyword>
<keyword evidence="5 7" id="KW-0326">Glycosidase</keyword>
<sequence length="404" mass="45383">MNKRLLSAFISTAVIAASIFLTQATTVKAETINFNSTAMEVANDMGAGWNLGNALDAYDSTGGNEQAWGNPIITEDFIATVKQAGFRTVRIPVTYMNHIGPAPEYQIDTNWLNRVNEVVNYVIDNDMYAVIDIHADANHDISNGAWLLVDSDNQTEIKAKFQKAWEQIADRFKTYDSRVIFESMNEIRENGNYSAPAYEETYSRINEYNQIFVDTIRSSGGQNDKRFLIVPGYNTNIDYTAGNYGFQLPMDTASNKLMVSVHYYDPYDFCLNEDNDAVYGWGQSAVDSNDGAVSWHVESNVQASMQLLQNKFTSKGIPVFVGEYGAADKSFAHAENEDYRRYFYEYVCKAIKDIGGVPCCWDNGWTGNYGFAIFNRTTNTVIHQDLVDAIMRATSGNNYSIQQP</sequence>
<dbReference type="InterPro" id="IPR017853">
    <property type="entry name" value="GH"/>
</dbReference>
<keyword evidence="6" id="KW-0624">Polysaccharide degradation</keyword>
<dbReference type="SUPFAM" id="SSF51445">
    <property type="entry name" value="(Trans)glycosidases"/>
    <property type="match status" value="1"/>
</dbReference>
<feature type="domain" description="Glycoside hydrolase family 5" evidence="9">
    <location>
        <begin position="62"/>
        <end position="364"/>
    </location>
</feature>
<proteinExistence type="inferred from homology"/>
<evidence type="ECO:0000256" key="2">
    <source>
        <dbReference type="ARBA" id="ARBA00022801"/>
    </source>
</evidence>
<reference evidence="10 11" key="1">
    <citation type="submission" date="2024-04" db="EMBL/GenBank/DDBJ databases">
        <title>Defined microbial consortia suppress multidrug-resistant proinflammatory Enterobacteriaceae via ecological control.</title>
        <authorList>
            <person name="Furuichi M."/>
            <person name="Kawaguchi T."/>
            <person name="Pust M."/>
            <person name="Yasuma K."/>
            <person name="Plichta D."/>
            <person name="Hasegawa N."/>
            <person name="Ohya T."/>
            <person name="Bhattarai S."/>
            <person name="Sasajima S."/>
            <person name="Aoto Y."/>
            <person name="Tuganbaev T."/>
            <person name="Yaginuma M."/>
            <person name="Ueda M."/>
            <person name="Okahashi N."/>
            <person name="Amafuji K."/>
            <person name="Kiridooshi Y."/>
            <person name="Sugita K."/>
            <person name="Strazar M."/>
            <person name="Skelly A."/>
            <person name="Suda W."/>
            <person name="Hattori M."/>
            <person name="Nakamoto N."/>
            <person name="Caballero S."/>
            <person name="Norman J."/>
            <person name="Olle B."/>
            <person name="Tanoue T."/>
            <person name="Arita M."/>
            <person name="Bucci V."/>
            <person name="Atarashi K."/>
            <person name="Xavier R."/>
            <person name="Honda K."/>
        </authorList>
    </citation>
    <scope>NUCLEOTIDE SEQUENCE [LARGE SCALE GENOMIC DNA]</scope>
    <source>
        <strain evidence="11">k04-0078-D8-1</strain>
    </source>
</reference>
<dbReference type="EMBL" id="BAABYW010000003">
    <property type="protein sequence ID" value="GAA6412029.1"/>
    <property type="molecule type" value="Genomic_DNA"/>
</dbReference>
<dbReference type="RefSeq" id="WP_256162406.1">
    <property type="nucleotide sequence ID" value="NZ_BAABYW010000003.1"/>
</dbReference>
<gene>
    <name evidence="10" type="ORF">K040078D81_61460</name>
</gene>
<feature type="signal peptide" evidence="8">
    <location>
        <begin position="1"/>
        <end position="29"/>
    </location>
</feature>
<comment type="caution">
    <text evidence="10">The sequence shown here is derived from an EMBL/GenBank/DDBJ whole genome shotgun (WGS) entry which is preliminary data.</text>
</comment>
<dbReference type="PANTHER" id="PTHR31297:SF41">
    <property type="entry name" value="ENDOGLUCANASE, PUTATIVE (AFU_ORTHOLOGUE AFUA_5G01830)-RELATED"/>
    <property type="match status" value="1"/>
</dbReference>
<evidence type="ECO:0000256" key="1">
    <source>
        <dbReference type="ARBA" id="ARBA00005641"/>
    </source>
</evidence>
<dbReference type="Proteomes" id="UP001600943">
    <property type="component" value="Unassembled WGS sequence"/>
</dbReference>
<evidence type="ECO:0000313" key="10">
    <source>
        <dbReference type="EMBL" id="GAA6412029.1"/>
    </source>
</evidence>
<keyword evidence="2 7" id="KW-0378">Hydrolase</keyword>
<comment type="similarity">
    <text evidence="1 7">Belongs to the glycosyl hydrolase 5 (cellulase A) family.</text>
</comment>
<keyword evidence="4" id="KW-0119">Carbohydrate metabolism</keyword>
<evidence type="ECO:0000256" key="6">
    <source>
        <dbReference type="ARBA" id="ARBA00023326"/>
    </source>
</evidence>
<dbReference type="InterPro" id="IPR001547">
    <property type="entry name" value="Glyco_hydro_5"/>
</dbReference>
<evidence type="ECO:0000259" key="9">
    <source>
        <dbReference type="Pfam" id="PF00150"/>
    </source>
</evidence>
<evidence type="ECO:0000256" key="3">
    <source>
        <dbReference type="ARBA" id="ARBA00023001"/>
    </source>
</evidence>
<dbReference type="Gene3D" id="3.20.20.80">
    <property type="entry name" value="Glycosidases"/>
    <property type="match status" value="1"/>
</dbReference>
<dbReference type="Pfam" id="PF00150">
    <property type="entry name" value="Cellulase"/>
    <property type="match status" value="1"/>
</dbReference>
<keyword evidence="8" id="KW-0732">Signal</keyword>
<evidence type="ECO:0000313" key="11">
    <source>
        <dbReference type="Proteomes" id="UP001600943"/>
    </source>
</evidence>
<feature type="chain" id="PRO_5045872816" evidence="8">
    <location>
        <begin position="30"/>
        <end position="404"/>
    </location>
</feature>
<accession>A0ABQ0BKP5</accession>
<organism evidence="10 11">
    <name type="scientific">Blautia hominis</name>
    <dbReference type="NCBI Taxonomy" id="2025493"/>
    <lineage>
        <taxon>Bacteria</taxon>
        <taxon>Bacillati</taxon>
        <taxon>Bacillota</taxon>
        <taxon>Clostridia</taxon>
        <taxon>Lachnospirales</taxon>
        <taxon>Lachnospiraceae</taxon>
        <taxon>Blautia</taxon>
    </lineage>
</organism>
<dbReference type="PANTHER" id="PTHR31297">
    <property type="entry name" value="GLUCAN ENDO-1,6-BETA-GLUCOSIDASE B"/>
    <property type="match status" value="1"/>
</dbReference>
<evidence type="ECO:0000256" key="7">
    <source>
        <dbReference type="RuleBase" id="RU361153"/>
    </source>
</evidence>
<evidence type="ECO:0000256" key="4">
    <source>
        <dbReference type="ARBA" id="ARBA00023277"/>
    </source>
</evidence>
<dbReference type="InterPro" id="IPR050386">
    <property type="entry name" value="Glycosyl_hydrolase_5"/>
</dbReference>
<evidence type="ECO:0000256" key="5">
    <source>
        <dbReference type="ARBA" id="ARBA00023295"/>
    </source>
</evidence>